<feature type="transmembrane region" description="Helical" evidence="2">
    <location>
        <begin position="42"/>
        <end position="63"/>
    </location>
</feature>
<comment type="caution">
    <text evidence="5">The sequence shown here is derived from an EMBL/GenBank/DDBJ whole genome shotgun (WGS) entry which is preliminary data.</text>
</comment>
<evidence type="ECO:0000259" key="3">
    <source>
        <dbReference type="Pfam" id="PF07331"/>
    </source>
</evidence>
<evidence type="ECO:0000313" key="6">
    <source>
        <dbReference type="Proteomes" id="UP000247602"/>
    </source>
</evidence>
<evidence type="ECO:0000256" key="1">
    <source>
        <dbReference type="SAM" id="MobiDB-lite"/>
    </source>
</evidence>
<evidence type="ECO:0000313" key="7">
    <source>
        <dbReference type="Proteomes" id="UP000580718"/>
    </source>
</evidence>
<dbReference type="EMBL" id="QKNV01000011">
    <property type="protein sequence ID" value="PZA23162.1"/>
    <property type="molecule type" value="Genomic_DNA"/>
</dbReference>
<feature type="transmembrane region" description="Helical" evidence="2">
    <location>
        <begin position="117"/>
        <end position="133"/>
    </location>
</feature>
<feature type="transmembrane region" description="Helical" evidence="2">
    <location>
        <begin position="139"/>
        <end position="157"/>
    </location>
</feature>
<dbReference type="RefSeq" id="WP_110550579.1">
    <property type="nucleotide sequence ID" value="NZ_JACIBU010000001.1"/>
</dbReference>
<evidence type="ECO:0000313" key="4">
    <source>
        <dbReference type="EMBL" id="MBB3674581.1"/>
    </source>
</evidence>
<keyword evidence="2" id="KW-0812">Transmembrane</keyword>
<feature type="transmembrane region" description="Helical" evidence="2">
    <location>
        <begin position="164"/>
        <end position="185"/>
    </location>
</feature>
<feature type="transmembrane region" description="Helical" evidence="2">
    <location>
        <begin position="75"/>
        <end position="96"/>
    </location>
</feature>
<keyword evidence="2" id="KW-1133">Transmembrane helix</keyword>
<feature type="region of interest" description="Disordered" evidence="1">
    <location>
        <begin position="1"/>
        <end position="35"/>
    </location>
</feature>
<name>A0A323VEC2_9ACTN</name>
<dbReference type="Proteomes" id="UP000247602">
    <property type="component" value="Unassembled WGS sequence"/>
</dbReference>
<dbReference type="InterPro" id="IPR009936">
    <property type="entry name" value="DUF1468"/>
</dbReference>
<dbReference type="Pfam" id="PF07331">
    <property type="entry name" value="TctB"/>
    <property type="match status" value="1"/>
</dbReference>
<organism evidence="5 6">
    <name type="scientific">Modestobacter versicolor</name>
    <dbReference type="NCBI Taxonomy" id="429133"/>
    <lineage>
        <taxon>Bacteria</taxon>
        <taxon>Bacillati</taxon>
        <taxon>Actinomycetota</taxon>
        <taxon>Actinomycetes</taxon>
        <taxon>Geodermatophilales</taxon>
        <taxon>Geodermatophilaceae</taxon>
        <taxon>Modestobacter</taxon>
    </lineage>
</organism>
<dbReference type="EMBL" id="JACIBU010000001">
    <property type="protein sequence ID" value="MBB3674581.1"/>
    <property type="molecule type" value="Genomic_DNA"/>
</dbReference>
<gene>
    <name evidence="5" type="ORF">DMO24_01475</name>
    <name evidence="4" type="ORF">FHX36_000316</name>
</gene>
<protein>
    <submittedName>
        <fullName evidence="4">Putative tricarboxylic transport membrane protein</fullName>
    </submittedName>
    <submittedName>
        <fullName evidence="5">Tripartite tricarboxylate transporter TctB family protein</fullName>
    </submittedName>
</protein>
<reference evidence="5 6" key="1">
    <citation type="submission" date="2018-06" db="EMBL/GenBank/DDBJ databases">
        <title>Draft genome sequence of Modestobacter versicolor CP153-2.</title>
        <authorList>
            <person name="Gundlapally S.R."/>
        </authorList>
    </citation>
    <scope>NUCLEOTIDE SEQUENCE [LARGE SCALE GENOMIC DNA]</scope>
    <source>
        <strain evidence="5 6">CP153-2</strain>
    </source>
</reference>
<evidence type="ECO:0000256" key="2">
    <source>
        <dbReference type="SAM" id="Phobius"/>
    </source>
</evidence>
<dbReference type="OrthoDB" id="5119225at2"/>
<dbReference type="AlphaFoldDB" id="A0A323VEC2"/>
<feature type="domain" description="DUF1468" evidence="3">
    <location>
        <begin position="43"/>
        <end position="186"/>
    </location>
</feature>
<proteinExistence type="predicted"/>
<sequence>MSTAAGHPSDPPAGQPAESPAGEPVQQHVQQPTRPERNTGELVMAALLAALGVYLLIDAGAIAVPGSSNTVGPRFFPYAVGGLTVLTGAALAIRALRGDRGPSDDSEDVDPDAPTDWRAVAIIAVAFVAHALLINVVGWPLAVALMFAAVAWALGAVGTVRPFLIGLLVSCIVWVIFVKALNVALPGGTVLEFVTDWI</sequence>
<keyword evidence="6" id="KW-1185">Reference proteome</keyword>
<reference evidence="4 7" key="2">
    <citation type="submission" date="2020-08" db="EMBL/GenBank/DDBJ databases">
        <title>Sequencing the genomes of 1000 actinobacteria strains.</title>
        <authorList>
            <person name="Klenk H.-P."/>
        </authorList>
    </citation>
    <scope>NUCLEOTIDE SEQUENCE [LARGE SCALE GENOMIC DNA]</scope>
    <source>
        <strain evidence="4 7">DSM 16678</strain>
    </source>
</reference>
<dbReference type="Proteomes" id="UP000580718">
    <property type="component" value="Unassembled WGS sequence"/>
</dbReference>
<accession>A0A323VEC2</accession>
<keyword evidence="2" id="KW-0472">Membrane</keyword>
<evidence type="ECO:0000313" key="5">
    <source>
        <dbReference type="EMBL" id="PZA23162.1"/>
    </source>
</evidence>